<dbReference type="GO" id="GO:0000166">
    <property type="term" value="F:nucleotide binding"/>
    <property type="evidence" value="ECO:0007669"/>
    <property type="project" value="UniProtKB-KW"/>
</dbReference>
<feature type="domain" description="Calcineurin-like phosphoesterase" evidence="4">
    <location>
        <begin position="27"/>
        <end position="233"/>
    </location>
</feature>
<gene>
    <name evidence="6" type="ORF">H9863_04275</name>
</gene>
<keyword evidence="2 3" id="KW-0732">Signal</keyword>
<evidence type="ECO:0000313" key="6">
    <source>
        <dbReference type="EMBL" id="HIX03321.1"/>
    </source>
</evidence>
<dbReference type="PANTHER" id="PTHR11575">
    <property type="entry name" value="5'-NUCLEOTIDASE-RELATED"/>
    <property type="match status" value="1"/>
</dbReference>
<dbReference type="AlphaFoldDB" id="A0A9D1UZE3"/>
<dbReference type="SUPFAM" id="SSF55816">
    <property type="entry name" value="5'-nucleotidase (syn. UDP-sugar hydrolase), C-terminal domain"/>
    <property type="match status" value="1"/>
</dbReference>
<dbReference type="PRINTS" id="PR01607">
    <property type="entry name" value="APYRASEFAMLY"/>
</dbReference>
<evidence type="ECO:0000259" key="5">
    <source>
        <dbReference type="Pfam" id="PF02872"/>
    </source>
</evidence>
<dbReference type="Proteomes" id="UP000824202">
    <property type="component" value="Unassembled WGS sequence"/>
</dbReference>
<dbReference type="InterPro" id="IPR036907">
    <property type="entry name" value="5'-Nucleotdase_C_sf"/>
</dbReference>
<dbReference type="Gene3D" id="3.90.780.10">
    <property type="entry name" value="5'-Nucleotidase, C-terminal domain"/>
    <property type="match status" value="1"/>
</dbReference>
<accession>A0A9D1UZE3</accession>
<dbReference type="GO" id="GO:0016788">
    <property type="term" value="F:hydrolase activity, acting on ester bonds"/>
    <property type="evidence" value="ECO:0007669"/>
    <property type="project" value="InterPro"/>
</dbReference>
<evidence type="ECO:0000256" key="3">
    <source>
        <dbReference type="RuleBase" id="RU362119"/>
    </source>
</evidence>
<dbReference type="PROSITE" id="PS00785">
    <property type="entry name" value="5_NUCLEOTIDASE_1"/>
    <property type="match status" value="1"/>
</dbReference>
<dbReference type="PANTHER" id="PTHR11575:SF24">
    <property type="entry name" value="5'-NUCLEOTIDASE"/>
    <property type="match status" value="1"/>
</dbReference>
<dbReference type="SUPFAM" id="SSF56300">
    <property type="entry name" value="Metallo-dependent phosphatases"/>
    <property type="match status" value="1"/>
</dbReference>
<keyword evidence="3" id="KW-0547">Nucleotide-binding</keyword>
<evidence type="ECO:0000256" key="1">
    <source>
        <dbReference type="ARBA" id="ARBA00006654"/>
    </source>
</evidence>
<feature type="domain" description="5'-Nucleotidase C-terminal" evidence="5">
    <location>
        <begin position="319"/>
        <end position="456"/>
    </location>
</feature>
<name>A0A9D1UZE3_9BACT</name>
<feature type="chain" id="PRO_5039745897" evidence="3">
    <location>
        <begin position="17"/>
        <end position="507"/>
    </location>
</feature>
<dbReference type="InterPro" id="IPR006146">
    <property type="entry name" value="5'-Nucleotdase_CS"/>
</dbReference>
<feature type="signal peptide" evidence="3">
    <location>
        <begin position="1"/>
        <end position="16"/>
    </location>
</feature>
<dbReference type="GO" id="GO:0046872">
    <property type="term" value="F:metal ion binding"/>
    <property type="evidence" value="ECO:0007669"/>
    <property type="project" value="InterPro"/>
</dbReference>
<reference evidence="6" key="1">
    <citation type="journal article" date="2021" name="PeerJ">
        <title>Extensive microbial diversity within the chicken gut microbiome revealed by metagenomics and culture.</title>
        <authorList>
            <person name="Gilroy R."/>
            <person name="Ravi A."/>
            <person name="Getino M."/>
            <person name="Pursley I."/>
            <person name="Horton D.L."/>
            <person name="Alikhan N.F."/>
            <person name="Baker D."/>
            <person name="Gharbi K."/>
            <person name="Hall N."/>
            <person name="Watson M."/>
            <person name="Adriaenssens E.M."/>
            <person name="Foster-Nyarko E."/>
            <person name="Jarju S."/>
            <person name="Secka A."/>
            <person name="Antonio M."/>
            <person name="Oren A."/>
            <person name="Chaudhuri R.R."/>
            <person name="La Ragione R."/>
            <person name="Hildebrand F."/>
            <person name="Pallen M.J."/>
        </authorList>
    </citation>
    <scope>NUCLEOTIDE SEQUENCE</scope>
    <source>
        <strain evidence="6">23274</strain>
    </source>
</reference>
<dbReference type="Pfam" id="PF00149">
    <property type="entry name" value="Metallophos"/>
    <property type="match status" value="1"/>
</dbReference>
<dbReference type="Gene3D" id="3.60.21.10">
    <property type="match status" value="1"/>
</dbReference>
<dbReference type="InterPro" id="IPR006179">
    <property type="entry name" value="5_nucleotidase/apyrase"/>
</dbReference>
<dbReference type="InterPro" id="IPR029052">
    <property type="entry name" value="Metallo-depent_PP-like"/>
</dbReference>
<keyword evidence="3" id="KW-0378">Hydrolase</keyword>
<proteinExistence type="inferred from homology"/>
<evidence type="ECO:0000313" key="7">
    <source>
        <dbReference type="Proteomes" id="UP000824202"/>
    </source>
</evidence>
<dbReference type="PROSITE" id="PS51257">
    <property type="entry name" value="PROKAR_LIPOPROTEIN"/>
    <property type="match status" value="1"/>
</dbReference>
<reference evidence="6" key="2">
    <citation type="submission" date="2021-04" db="EMBL/GenBank/DDBJ databases">
        <authorList>
            <person name="Gilroy R."/>
        </authorList>
    </citation>
    <scope>NUCLEOTIDE SEQUENCE</scope>
    <source>
        <strain evidence="6">23274</strain>
    </source>
</reference>
<comment type="similarity">
    <text evidence="1 3">Belongs to the 5'-nucleotidase family.</text>
</comment>
<dbReference type="InterPro" id="IPR004843">
    <property type="entry name" value="Calcineurin-like_PHP"/>
</dbReference>
<evidence type="ECO:0000259" key="4">
    <source>
        <dbReference type="Pfam" id="PF00149"/>
    </source>
</evidence>
<dbReference type="Pfam" id="PF02872">
    <property type="entry name" value="5_nucleotid_C"/>
    <property type="match status" value="1"/>
</dbReference>
<dbReference type="EMBL" id="DXFT01000085">
    <property type="protein sequence ID" value="HIX03321.1"/>
    <property type="molecule type" value="Genomic_DNA"/>
</dbReference>
<evidence type="ECO:0000256" key="2">
    <source>
        <dbReference type="ARBA" id="ARBA00022729"/>
    </source>
</evidence>
<dbReference type="InterPro" id="IPR008334">
    <property type="entry name" value="5'-Nucleotdase_C"/>
</dbReference>
<dbReference type="GO" id="GO:0030288">
    <property type="term" value="C:outer membrane-bounded periplasmic space"/>
    <property type="evidence" value="ECO:0007669"/>
    <property type="project" value="TreeGrafter"/>
</dbReference>
<sequence>MTRIIFCLFCCFAGLAACTSGEREVVLLHTNDSHGGIFPFDSLGGMAERAALIRRVRDSFPGEVLLLDAGDFNTGQAVSNFFKARPDLLAYNYMGYDAATFGNHEFDQPTDTLLMQMRLADFPFVVSNVTYQGQPLGKPVLVREVNGIRVGLFGIVTTGTARRSIFGREVAFAPEEEAARRAVEDLRREGVDLVVGLVHLGLAETFPGALTSPQLAERVPGIDVLVDGHTHSYIEEPLRVGRTWIITASHSGRYVGRGRLFFCGTRFTGMDWHPLPVRKGVESDTALSRLLCPYVDALDRVLHFGIGVAEGDYPVEDRGVNLVRNGENALGNLVADALKWQADSLFPQVDFALINSGAIRAGLRAGTVTAGDLLAVLPFDNSLEVVAMRGKDLLRLFAFYAALAPGSGAFPQVSREVQAVFDRHAGTLERLLLRGQPVDTARIYHFATCDYVASGMEFAGTGLDTCMARHPSPVKIAEALAAYVRAQGRVRPATSGRLLLQGEGVHQ</sequence>
<dbReference type="CDD" id="cd00845">
    <property type="entry name" value="MPP_UshA_N_like"/>
    <property type="match status" value="1"/>
</dbReference>
<organism evidence="6 7">
    <name type="scientific">Candidatus Odoribacter faecigallinarum</name>
    <dbReference type="NCBI Taxonomy" id="2838706"/>
    <lineage>
        <taxon>Bacteria</taxon>
        <taxon>Pseudomonadati</taxon>
        <taxon>Bacteroidota</taxon>
        <taxon>Bacteroidia</taxon>
        <taxon>Bacteroidales</taxon>
        <taxon>Odoribacteraceae</taxon>
        <taxon>Odoribacter</taxon>
    </lineage>
</organism>
<dbReference type="GO" id="GO:0009166">
    <property type="term" value="P:nucleotide catabolic process"/>
    <property type="evidence" value="ECO:0007669"/>
    <property type="project" value="InterPro"/>
</dbReference>
<comment type="caution">
    <text evidence="6">The sequence shown here is derived from an EMBL/GenBank/DDBJ whole genome shotgun (WGS) entry which is preliminary data.</text>
</comment>
<protein>
    <submittedName>
        <fullName evidence="6">5'-nucleotidase C-terminal domain-containing protein</fullName>
    </submittedName>
</protein>